<organism evidence="2 3">
    <name type="scientific">Favolaschia claudopus</name>
    <dbReference type="NCBI Taxonomy" id="2862362"/>
    <lineage>
        <taxon>Eukaryota</taxon>
        <taxon>Fungi</taxon>
        <taxon>Dikarya</taxon>
        <taxon>Basidiomycota</taxon>
        <taxon>Agaricomycotina</taxon>
        <taxon>Agaricomycetes</taxon>
        <taxon>Agaricomycetidae</taxon>
        <taxon>Agaricales</taxon>
        <taxon>Marasmiineae</taxon>
        <taxon>Mycenaceae</taxon>
        <taxon>Favolaschia</taxon>
    </lineage>
</organism>
<gene>
    <name evidence="2" type="ORF">R3P38DRAFT_3191628</name>
</gene>
<protein>
    <submittedName>
        <fullName evidence="2">Uncharacterized protein</fullName>
    </submittedName>
</protein>
<evidence type="ECO:0000313" key="3">
    <source>
        <dbReference type="Proteomes" id="UP001362999"/>
    </source>
</evidence>
<feature type="region of interest" description="Disordered" evidence="1">
    <location>
        <begin position="1"/>
        <end position="94"/>
    </location>
</feature>
<name>A0AAW0BK62_9AGAR</name>
<feature type="compositionally biased region" description="Polar residues" evidence="1">
    <location>
        <begin position="43"/>
        <end position="54"/>
    </location>
</feature>
<proteinExistence type="predicted"/>
<reference evidence="2 3" key="1">
    <citation type="journal article" date="2024" name="J Genomics">
        <title>Draft genome sequencing and assembly of Favolaschia claudopus CIRM-BRFM 2984 isolated from oak limbs.</title>
        <authorList>
            <person name="Navarro D."/>
            <person name="Drula E."/>
            <person name="Chaduli D."/>
            <person name="Cazenave R."/>
            <person name="Ahrendt S."/>
            <person name="Wang J."/>
            <person name="Lipzen A."/>
            <person name="Daum C."/>
            <person name="Barry K."/>
            <person name="Grigoriev I.V."/>
            <person name="Favel A."/>
            <person name="Rosso M.N."/>
            <person name="Martin F."/>
        </authorList>
    </citation>
    <scope>NUCLEOTIDE SEQUENCE [LARGE SCALE GENOMIC DNA]</scope>
    <source>
        <strain evidence="2 3">CIRM-BRFM 2984</strain>
    </source>
</reference>
<dbReference type="EMBL" id="JAWWNJ010000031">
    <property type="protein sequence ID" value="KAK7026531.1"/>
    <property type="molecule type" value="Genomic_DNA"/>
</dbReference>
<evidence type="ECO:0000313" key="2">
    <source>
        <dbReference type="EMBL" id="KAK7026531.1"/>
    </source>
</evidence>
<dbReference type="Proteomes" id="UP001362999">
    <property type="component" value="Unassembled WGS sequence"/>
</dbReference>
<sequence>MSWPDEAITSWSHLQHGQLRAGVQSDYPLAPPRSRAPEHRRTPSSTVPPTNNDEGNAGPTDESAGPTEPVMEVDEEAEPGELPRNDEKRCSAQQ</sequence>
<comment type="caution">
    <text evidence="2">The sequence shown here is derived from an EMBL/GenBank/DDBJ whole genome shotgun (WGS) entry which is preliminary data.</text>
</comment>
<accession>A0AAW0BK62</accession>
<feature type="compositionally biased region" description="Basic and acidic residues" evidence="1">
    <location>
        <begin position="81"/>
        <end position="94"/>
    </location>
</feature>
<evidence type="ECO:0000256" key="1">
    <source>
        <dbReference type="SAM" id="MobiDB-lite"/>
    </source>
</evidence>
<keyword evidence="3" id="KW-1185">Reference proteome</keyword>
<dbReference type="AlphaFoldDB" id="A0AAW0BK62"/>